<name>A0AAP8KS97_BACMY</name>
<keyword evidence="5" id="KW-0598">Phosphotransferase system</keyword>
<evidence type="ECO:0000256" key="1">
    <source>
        <dbReference type="ARBA" id="ARBA00004651"/>
    </source>
</evidence>
<keyword evidence="7 9" id="KW-1133">Transmembrane helix</keyword>
<evidence type="ECO:0000256" key="3">
    <source>
        <dbReference type="ARBA" id="ARBA00022475"/>
    </source>
</evidence>
<dbReference type="InterPro" id="IPR003352">
    <property type="entry name" value="PTS_EIIC"/>
</dbReference>
<dbReference type="Proteomes" id="UP000236165">
    <property type="component" value="Unassembled WGS sequence"/>
</dbReference>
<dbReference type="InterPro" id="IPR050558">
    <property type="entry name" value="PTS_Sugar-Specific_Components"/>
</dbReference>
<feature type="transmembrane region" description="Helical" evidence="9">
    <location>
        <begin position="51"/>
        <end position="76"/>
    </location>
</feature>
<keyword evidence="3" id="KW-1003">Cell membrane</keyword>
<evidence type="ECO:0000256" key="6">
    <source>
        <dbReference type="ARBA" id="ARBA00022692"/>
    </source>
</evidence>
<evidence type="ECO:0000256" key="9">
    <source>
        <dbReference type="SAM" id="Phobius"/>
    </source>
</evidence>
<keyword evidence="6 9" id="KW-0812">Transmembrane</keyword>
<comment type="subcellular location">
    <subcellularLocation>
        <location evidence="1">Cell membrane</location>
        <topology evidence="1">Multi-pass membrane protein</topology>
    </subcellularLocation>
</comment>
<feature type="transmembrane region" description="Helical" evidence="9">
    <location>
        <begin position="20"/>
        <end position="39"/>
    </location>
</feature>
<comment type="caution">
    <text evidence="11">The sequence shown here is derived from an EMBL/GenBank/DDBJ whole genome shotgun (WGS) entry which is preliminary data.</text>
</comment>
<feature type="transmembrane region" description="Helical" evidence="9">
    <location>
        <begin position="96"/>
        <end position="116"/>
    </location>
</feature>
<dbReference type="GO" id="GO:0090589">
    <property type="term" value="F:protein-phosphocysteine-trehalose phosphotransferase system transporter activity"/>
    <property type="evidence" value="ECO:0007669"/>
    <property type="project" value="TreeGrafter"/>
</dbReference>
<accession>A0AAP8KS97</accession>
<dbReference type="PANTHER" id="PTHR30175">
    <property type="entry name" value="PHOSPHOTRANSFERASE SYSTEM TRANSPORT PROTEIN"/>
    <property type="match status" value="1"/>
</dbReference>
<keyword evidence="4" id="KW-0762">Sugar transport</keyword>
<sequence length="132" mass="14477">MDRNGGANCITFLGISLTETVYTSSVLPPLFLVWTLSYLERFLNKRINEVIRPLFVPLLCMVIMVPLTLLLIGPLTTMGATGIANGYNFLAENVPALAGAIIGGFWQVIVIFGIHWGTTPMVLANFDLYGRD</sequence>
<keyword evidence="2" id="KW-0813">Transport</keyword>
<dbReference type="GO" id="GO:0009401">
    <property type="term" value="P:phosphoenolpyruvate-dependent sugar phosphotransferase system"/>
    <property type="evidence" value="ECO:0007669"/>
    <property type="project" value="UniProtKB-KW"/>
</dbReference>
<dbReference type="Pfam" id="PF02378">
    <property type="entry name" value="PTS_EIIC"/>
    <property type="match status" value="1"/>
</dbReference>
<feature type="domain" description="PTS EIIC type-1" evidence="10">
    <location>
        <begin position="1"/>
        <end position="132"/>
    </location>
</feature>
<dbReference type="AlphaFoldDB" id="A0AAP8KS97"/>
<dbReference type="GO" id="GO:0015771">
    <property type="term" value="P:trehalose transport"/>
    <property type="evidence" value="ECO:0007669"/>
    <property type="project" value="TreeGrafter"/>
</dbReference>
<dbReference type="GO" id="GO:0008982">
    <property type="term" value="F:protein-N(PI)-phosphohistidine-sugar phosphotransferase activity"/>
    <property type="evidence" value="ECO:0007669"/>
    <property type="project" value="InterPro"/>
</dbReference>
<dbReference type="PROSITE" id="PS51103">
    <property type="entry name" value="PTS_EIIC_TYPE_1"/>
    <property type="match status" value="1"/>
</dbReference>
<dbReference type="PANTHER" id="PTHR30175:SF1">
    <property type="entry name" value="PTS SYSTEM ARBUTIN-, CELLOBIOSE-, AND SALICIN-SPECIFIC EIIBC COMPONENT-RELATED"/>
    <property type="match status" value="1"/>
</dbReference>
<protein>
    <submittedName>
        <fullName evidence="11">PTS system beta-glucoside-specific EIIBCA component</fullName>
    </submittedName>
</protein>
<dbReference type="EMBL" id="MKZQ01000080">
    <property type="protein sequence ID" value="PJN62955.1"/>
    <property type="molecule type" value="Genomic_DNA"/>
</dbReference>
<keyword evidence="8 9" id="KW-0472">Membrane</keyword>
<evidence type="ECO:0000256" key="7">
    <source>
        <dbReference type="ARBA" id="ARBA00022989"/>
    </source>
</evidence>
<organism evidence="11 12">
    <name type="scientific">Bacillus mycoides</name>
    <dbReference type="NCBI Taxonomy" id="1405"/>
    <lineage>
        <taxon>Bacteria</taxon>
        <taxon>Bacillati</taxon>
        <taxon>Bacillota</taxon>
        <taxon>Bacilli</taxon>
        <taxon>Bacillales</taxon>
        <taxon>Bacillaceae</taxon>
        <taxon>Bacillus</taxon>
        <taxon>Bacillus cereus group</taxon>
    </lineage>
</organism>
<gene>
    <name evidence="11" type="primary">bglF_2</name>
    <name evidence="11" type="ORF">BACWE_51490</name>
</gene>
<evidence type="ECO:0000256" key="2">
    <source>
        <dbReference type="ARBA" id="ARBA00022448"/>
    </source>
</evidence>
<reference evidence="11 12" key="1">
    <citation type="submission" date="2016-10" db="EMBL/GenBank/DDBJ databases">
        <title>Genome Sequence of Bacillus weihenstephanensis GM6LP.</title>
        <authorList>
            <person name="Poehlein A."/>
            <person name="Wemheuer F."/>
            <person name="Hollensteiner J."/>
            <person name="Wemheuer B."/>
        </authorList>
    </citation>
    <scope>NUCLEOTIDE SEQUENCE [LARGE SCALE GENOMIC DNA]</scope>
    <source>
        <strain evidence="11 12">GM6LP</strain>
    </source>
</reference>
<evidence type="ECO:0000313" key="12">
    <source>
        <dbReference type="Proteomes" id="UP000236165"/>
    </source>
</evidence>
<proteinExistence type="predicted"/>
<dbReference type="InterPro" id="IPR013013">
    <property type="entry name" value="PTS_EIIC_1"/>
</dbReference>
<evidence type="ECO:0000259" key="10">
    <source>
        <dbReference type="PROSITE" id="PS51103"/>
    </source>
</evidence>
<dbReference type="GO" id="GO:0005886">
    <property type="term" value="C:plasma membrane"/>
    <property type="evidence" value="ECO:0007669"/>
    <property type="project" value="UniProtKB-SubCell"/>
</dbReference>
<evidence type="ECO:0000256" key="5">
    <source>
        <dbReference type="ARBA" id="ARBA00022683"/>
    </source>
</evidence>
<evidence type="ECO:0000313" key="11">
    <source>
        <dbReference type="EMBL" id="PJN62955.1"/>
    </source>
</evidence>
<evidence type="ECO:0000256" key="4">
    <source>
        <dbReference type="ARBA" id="ARBA00022597"/>
    </source>
</evidence>
<evidence type="ECO:0000256" key="8">
    <source>
        <dbReference type="ARBA" id="ARBA00023136"/>
    </source>
</evidence>